<gene>
    <name evidence="1" type="ORF">Tci_905509</name>
</gene>
<name>A0A699VG76_TANCI</name>
<organism evidence="1">
    <name type="scientific">Tanacetum cinerariifolium</name>
    <name type="common">Dalmatian daisy</name>
    <name type="synonym">Chrysanthemum cinerariifolium</name>
    <dbReference type="NCBI Taxonomy" id="118510"/>
    <lineage>
        <taxon>Eukaryota</taxon>
        <taxon>Viridiplantae</taxon>
        <taxon>Streptophyta</taxon>
        <taxon>Embryophyta</taxon>
        <taxon>Tracheophyta</taxon>
        <taxon>Spermatophyta</taxon>
        <taxon>Magnoliopsida</taxon>
        <taxon>eudicotyledons</taxon>
        <taxon>Gunneridae</taxon>
        <taxon>Pentapetalae</taxon>
        <taxon>asterids</taxon>
        <taxon>campanulids</taxon>
        <taxon>Asterales</taxon>
        <taxon>Asteraceae</taxon>
        <taxon>Asteroideae</taxon>
        <taxon>Anthemideae</taxon>
        <taxon>Anthemidinae</taxon>
        <taxon>Tanacetum</taxon>
    </lineage>
</organism>
<proteinExistence type="predicted"/>
<accession>A0A699VG76</accession>
<protein>
    <submittedName>
        <fullName evidence="1">Uncharacterized protein</fullName>
    </submittedName>
</protein>
<dbReference type="EMBL" id="BKCJ011436702">
    <property type="protein sequence ID" value="GFD33540.1"/>
    <property type="molecule type" value="Genomic_DNA"/>
</dbReference>
<evidence type="ECO:0000313" key="1">
    <source>
        <dbReference type="EMBL" id="GFD33540.1"/>
    </source>
</evidence>
<comment type="caution">
    <text evidence="1">The sequence shown here is derived from an EMBL/GenBank/DDBJ whole genome shotgun (WGS) entry which is preliminary data.</text>
</comment>
<dbReference type="AlphaFoldDB" id="A0A699VG76"/>
<sequence length="89" mass="9050">MRGVKSFAYDLIVPYGGNTLMGCLDSPVQGVELGLVDLRTGVDRGTVAGRGSPGGGADGTRAFFLFSATSAPGDPLGDLVKLKTSSSSR</sequence>
<reference evidence="1" key="1">
    <citation type="journal article" date="2019" name="Sci. Rep.">
        <title>Draft genome of Tanacetum cinerariifolium, the natural source of mosquito coil.</title>
        <authorList>
            <person name="Yamashiro T."/>
            <person name="Shiraishi A."/>
            <person name="Satake H."/>
            <person name="Nakayama K."/>
        </authorList>
    </citation>
    <scope>NUCLEOTIDE SEQUENCE</scope>
</reference>
<dbReference type="PROSITE" id="PS51257">
    <property type="entry name" value="PROKAR_LIPOPROTEIN"/>
    <property type="match status" value="1"/>
</dbReference>